<accession>A0AAV1X0W9</accession>
<dbReference type="EMBL" id="CAXHTB010000011">
    <property type="protein sequence ID" value="CAL0315324.1"/>
    <property type="molecule type" value="Genomic_DNA"/>
</dbReference>
<gene>
    <name evidence="2" type="ORF">LLUT_LOCUS16384</name>
</gene>
<comment type="caution">
    <text evidence="2">The sequence shown here is derived from an EMBL/GenBank/DDBJ whole genome shotgun (WGS) entry which is preliminary data.</text>
</comment>
<organism evidence="2 3">
    <name type="scientific">Lupinus luteus</name>
    <name type="common">European yellow lupine</name>
    <dbReference type="NCBI Taxonomy" id="3873"/>
    <lineage>
        <taxon>Eukaryota</taxon>
        <taxon>Viridiplantae</taxon>
        <taxon>Streptophyta</taxon>
        <taxon>Embryophyta</taxon>
        <taxon>Tracheophyta</taxon>
        <taxon>Spermatophyta</taxon>
        <taxon>Magnoliopsida</taxon>
        <taxon>eudicotyledons</taxon>
        <taxon>Gunneridae</taxon>
        <taxon>Pentapetalae</taxon>
        <taxon>rosids</taxon>
        <taxon>fabids</taxon>
        <taxon>Fabales</taxon>
        <taxon>Fabaceae</taxon>
        <taxon>Papilionoideae</taxon>
        <taxon>50 kb inversion clade</taxon>
        <taxon>genistoids sensu lato</taxon>
        <taxon>core genistoids</taxon>
        <taxon>Genisteae</taxon>
        <taxon>Lupinus</taxon>
    </lineage>
</organism>
<dbReference type="Proteomes" id="UP001497480">
    <property type="component" value="Unassembled WGS sequence"/>
</dbReference>
<keyword evidence="1" id="KW-0732">Signal</keyword>
<dbReference type="AlphaFoldDB" id="A0AAV1X0W9"/>
<feature type="chain" id="PRO_5043348444" evidence="1">
    <location>
        <begin position="30"/>
        <end position="65"/>
    </location>
</feature>
<proteinExistence type="predicted"/>
<protein>
    <submittedName>
        <fullName evidence="2">Uncharacterized protein</fullName>
    </submittedName>
</protein>
<evidence type="ECO:0000313" key="3">
    <source>
        <dbReference type="Proteomes" id="UP001497480"/>
    </source>
</evidence>
<name>A0AAV1X0W9_LUPLU</name>
<feature type="signal peptide" evidence="1">
    <location>
        <begin position="1"/>
        <end position="29"/>
    </location>
</feature>
<reference evidence="2 3" key="1">
    <citation type="submission" date="2024-03" db="EMBL/GenBank/DDBJ databases">
        <authorList>
            <person name="Martinez-Hernandez J."/>
        </authorList>
    </citation>
    <scope>NUCLEOTIDE SEQUENCE [LARGE SCALE GENOMIC DNA]</scope>
</reference>
<evidence type="ECO:0000313" key="2">
    <source>
        <dbReference type="EMBL" id="CAL0315324.1"/>
    </source>
</evidence>
<keyword evidence="3" id="KW-1185">Reference proteome</keyword>
<evidence type="ECO:0000256" key="1">
    <source>
        <dbReference type="SAM" id="SignalP"/>
    </source>
</evidence>
<sequence>MHATSMKIVIKVMVLVIAIIITLMGSAQGVRNTKGKGDLTALPPPDCCYLPLCCGSYNLSNITKP</sequence>